<organism evidence="1 2">
    <name type="scientific">Candidatus Portnoybacteria bacterium RBG_19FT_COMBO_36_7</name>
    <dbReference type="NCBI Taxonomy" id="1801992"/>
    <lineage>
        <taxon>Bacteria</taxon>
        <taxon>Candidatus Portnoyibacteriota</taxon>
    </lineage>
</organism>
<dbReference type="EMBL" id="MHMW01000011">
    <property type="protein sequence ID" value="OGZ34392.1"/>
    <property type="molecule type" value="Genomic_DNA"/>
</dbReference>
<protein>
    <submittedName>
        <fullName evidence="1">Uncharacterized protein</fullName>
    </submittedName>
</protein>
<sequence>MEPVNFEKIKNVRENENYKKPLSEQEIKDDIRETLKLSPFFEKELTPEEQDKLIEETYEKHYKEKLDKAA</sequence>
<name>A0A1G2F9F7_9BACT</name>
<dbReference type="Proteomes" id="UP000179099">
    <property type="component" value="Unassembled WGS sequence"/>
</dbReference>
<accession>A0A1G2F9F7</accession>
<dbReference type="AlphaFoldDB" id="A0A1G2F9F7"/>
<reference evidence="1 2" key="1">
    <citation type="journal article" date="2016" name="Nat. Commun.">
        <title>Thousands of microbial genomes shed light on interconnected biogeochemical processes in an aquifer system.</title>
        <authorList>
            <person name="Anantharaman K."/>
            <person name="Brown C.T."/>
            <person name="Hug L.A."/>
            <person name="Sharon I."/>
            <person name="Castelle C.J."/>
            <person name="Probst A.J."/>
            <person name="Thomas B.C."/>
            <person name="Singh A."/>
            <person name="Wilkins M.J."/>
            <person name="Karaoz U."/>
            <person name="Brodie E.L."/>
            <person name="Williams K.H."/>
            <person name="Hubbard S.S."/>
            <person name="Banfield J.F."/>
        </authorList>
    </citation>
    <scope>NUCLEOTIDE SEQUENCE [LARGE SCALE GENOMIC DNA]</scope>
</reference>
<proteinExistence type="predicted"/>
<comment type="caution">
    <text evidence="1">The sequence shown here is derived from an EMBL/GenBank/DDBJ whole genome shotgun (WGS) entry which is preliminary data.</text>
</comment>
<dbReference type="STRING" id="1801992.A2Y98_01985"/>
<gene>
    <name evidence="1" type="ORF">A2Y98_01985</name>
</gene>
<evidence type="ECO:0000313" key="2">
    <source>
        <dbReference type="Proteomes" id="UP000179099"/>
    </source>
</evidence>
<evidence type="ECO:0000313" key="1">
    <source>
        <dbReference type="EMBL" id="OGZ34392.1"/>
    </source>
</evidence>